<proteinExistence type="predicted"/>
<dbReference type="PROSITE" id="PS51257">
    <property type="entry name" value="PROKAR_LIPOPROTEIN"/>
    <property type="match status" value="1"/>
</dbReference>
<protein>
    <recommendedName>
        <fullName evidence="4">Transferrin-binding protein B C-lobe/N-lobe beta barrel domain-containing protein</fullName>
    </recommendedName>
</protein>
<organism evidence="2 3">
    <name type="scientific">Nitrospira lenta</name>
    <dbReference type="NCBI Taxonomy" id="1436998"/>
    <lineage>
        <taxon>Bacteria</taxon>
        <taxon>Pseudomonadati</taxon>
        <taxon>Nitrospirota</taxon>
        <taxon>Nitrospiria</taxon>
        <taxon>Nitrospirales</taxon>
        <taxon>Nitrospiraceae</taxon>
        <taxon>Nitrospira</taxon>
    </lineage>
</organism>
<dbReference type="EMBL" id="OUNR01000018">
    <property type="protein sequence ID" value="SPP66106.1"/>
    <property type="molecule type" value="Genomic_DNA"/>
</dbReference>
<keyword evidence="3" id="KW-1185">Reference proteome</keyword>
<accession>A0A330LG93</accession>
<evidence type="ECO:0000313" key="2">
    <source>
        <dbReference type="EMBL" id="SPP66106.1"/>
    </source>
</evidence>
<keyword evidence="1" id="KW-0732">Signal</keyword>
<dbReference type="RefSeq" id="WP_146216202.1">
    <property type="nucleotide sequence ID" value="NZ_OUNR01000018.1"/>
</dbReference>
<evidence type="ECO:0000256" key="1">
    <source>
        <dbReference type="SAM" id="SignalP"/>
    </source>
</evidence>
<dbReference type="OrthoDB" id="9791183at2"/>
<gene>
    <name evidence="2" type="ORF">NITLEN_50146</name>
</gene>
<name>A0A330LG93_9BACT</name>
<sequence>MHKKTVSLCSILFLTLSLSACSGGGSDSPTPPASASATSAEGLWNGTTNSGRSVAGLVLHDGTYWFLYTLMGYPSVVAGVVQGNGSSQNGSLTSSNTKDFNLEGLGILDASINGSYVMKQSLNGTIVIANNGGQSTFTTTYNTDYDIPPNPALLTGTYTGSTATTGGVEAVTLTVSAPGTITGSSASLCSFTGSFAPRSSGNAYDVSITFAGGVCSNGTSTVTGVAFFDAGTKKLYSAGLNSGRTNGFVFIGTKP</sequence>
<dbReference type="InParanoid" id="A0A330LG93"/>
<dbReference type="AlphaFoldDB" id="A0A330LG93"/>
<feature type="chain" id="PRO_5016468029" description="Transferrin-binding protein B C-lobe/N-lobe beta barrel domain-containing protein" evidence="1">
    <location>
        <begin position="23"/>
        <end position="255"/>
    </location>
</feature>
<evidence type="ECO:0000313" key="3">
    <source>
        <dbReference type="Proteomes" id="UP000248168"/>
    </source>
</evidence>
<feature type="signal peptide" evidence="1">
    <location>
        <begin position="1"/>
        <end position="22"/>
    </location>
</feature>
<dbReference type="Proteomes" id="UP000248168">
    <property type="component" value="Unassembled WGS sequence"/>
</dbReference>
<reference evidence="3" key="1">
    <citation type="submission" date="2018-04" db="EMBL/GenBank/DDBJ databases">
        <authorList>
            <person name="Lucker S."/>
            <person name="Sakoula D."/>
        </authorList>
    </citation>
    <scope>NUCLEOTIDE SEQUENCE [LARGE SCALE GENOMIC DNA]</scope>
</reference>
<evidence type="ECO:0008006" key="4">
    <source>
        <dbReference type="Google" id="ProtNLM"/>
    </source>
</evidence>